<organism evidence="1 2">
    <name type="scientific">Penicillium nalgiovense</name>
    <dbReference type="NCBI Taxonomy" id="60175"/>
    <lineage>
        <taxon>Eukaryota</taxon>
        <taxon>Fungi</taxon>
        <taxon>Dikarya</taxon>
        <taxon>Ascomycota</taxon>
        <taxon>Pezizomycotina</taxon>
        <taxon>Eurotiomycetes</taxon>
        <taxon>Eurotiomycetidae</taxon>
        <taxon>Eurotiales</taxon>
        <taxon>Aspergillaceae</taxon>
        <taxon>Penicillium</taxon>
    </lineage>
</organism>
<comment type="caution">
    <text evidence="1">The sequence shown here is derived from an EMBL/GenBank/DDBJ whole genome shotgun (WGS) entry which is preliminary data.</text>
</comment>
<sequence length="47" mass="5307">EYGNRRIKAQGPMVFARRTSCNRHAAGYHCYAADADHFQPSTCHTIP</sequence>
<keyword evidence="2" id="KW-1185">Reference proteome</keyword>
<proteinExistence type="predicted"/>
<dbReference type="Proteomes" id="UP000191691">
    <property type="component" value="Unassembled WGS sequence"/>
</dbReference>
<protein>
    <submittedName>
        <fullName evidence="1">Uncharacterized protein</fullName>
    </submittedName>
</protein>
<evidence type="ECO:0000313" key="1">
    <source>
        <dbReference type="EMBL" id="OQE39508.1"/>
    </source>
</evidence>
<reference evidence="2" key="1">
    <citation type="journal article" date="2017" name="Nat. Microbiol.">
        <title>Global analysis of biosynthetic gene clusters reveals vast potential of secondary metabolite production in Penicillium species.</title>
        <authorList>
            <person name="Nielsen J.C."/>
            <person name="Grijseels S."/>
            <person name="Prigent S."/>
            <person name="Ji B."/>
            <person name="Dainat J."/>
            <person name="Nielsen K.F."/>
            <person name="Frisvad J.C."/>
            <person name="Workman M."/>
            <person name="Nielsen J."/>
        </authorList>
    </citation>
    <scope>NUCLEOTIDE SEQUENCE [LARGE SCALE GENOMIC DNA]</scope>
    <source>
        <strain evidence="2">IBT 13039</strain>
    </source>
</reference>
<dbReference type="EMBL" id="MOOB01000762">
    <property type="protein sequence ID" value="OQE39508.1"/>
    <property type="molecule type" value="Genomic_DNA"/>
</dbReference>
<name>A0A1V6UM59_PENNA</name>
<feature type="non-terminal residue" evidence="1">
    <location>
        <position position="47"/>
    </location>
</feature>
<feature type="non-terminal residue" evidence="1">
    <location>
        <position position="1"/>
    </location>
</feature>
<evidence type="ECO:0000313" key="2">
    <source>
        <dbReference type="Proteomes" id="UP000191691"/>
    </source>
</evidence>
<gene>
    <name evidence="1" type="ORF">PENNAL_c0762G06619</name>
</gene>
<dbReference type="AlphaFoldDB" id="A0A1V6UM59"/>
<accession>A0A1V6UM59</accession>